<proteinExistence type="predicted"/>
<dbReference type="EMBL" id="CP014229">
    <property type="protein sequence ID" value="AMD89724.1"/>
    <property type="molecule type" value="Genomic_DNA"/>
</dbReference>
<keyword evidence="3" id="KW-1185">Reference proteome</keyword>
<dbReference type="AlphaFoldDB" id="A0A0X8JJ20"/>
<accession>A0A0X8JJ20</accession>
<feature type="compositionally biased region" description="Polar residues" evidence="1">
    <location>
        <begin position="1"/>
        <end position="12"/>
    </location>
</feature>
<evidence type="ECO:0000313" key="2">
    <source>
        <dbReference type="EMBL" id="AMD89724.1"/>
    </source>
</evidence>
<feature type="region of interest" description="Disordered" evidence="1">
    <location>
        <begin position="1"/>
        <end position="21"/>
    </location>
</feature>
<dbReference type="Proteomes" id="UP000069241">
    <property type="component" value="Chromosome"/>
</dbReference>
<evidence type="ECO:0000313" key="3">
    <source>
        <dbReference type="Proteomes" id="UP000069241"/>
    </source>
</evidence>
<reference evidence="3" key="1">
    <citation type="submission" date="2016-02" db="EMBL/GenBank/DDBJ databases">
        <authorList>
            <person name="Holder M.E."/>
            <person name="Ajami N.J."/>
            <person name="Petrosino J.F."/>
        </authorList>
    </citation>
    <scope>NUCLEOTIDE SEQUENCE [LARGE SCALE GENOMIC DNA]</scope>
    <source>
        <strain evidence="3">CCUG 45958</strain>
    </source>
</reference>
<organism evidence="2 3">
    <name type="scientific">Desulfovibrio fairfieldensis</name>
    <dbReference type="NCBI Taxonomy" id="44742"/>
    <lineage>
        <taxon>Bacteria</taxon>
        <taxon>Pseudomonadati</taxon>
        <taxon>Thermodesulfobacteriota</taxon>
        <taxon>Desulfovibrionia</taxon>
        <taxon>Desulfovibrionales</taxon>
        <taxon>Desulfovibrionaceae</taxon>
        <taxon>Desulfovibrio</taxon>
    </lineage>
</organism>
<dbReference type="RefSeq" id="WP_009301617.1">
    <property type="nucleotide sequence ID" value="NZ_CP014229.1"/>
</dbReference>
<sequence length="115" mass="13497">MSEPISLSSPSGPGNPRDGDQYREYYIPIRSVEEEQELLEEYETDRFAHALREIYNEFYLMIELMRGYAENNNDEDYTYFLLAQNLQKPLDRLSLACSTIVDWELVCRRTIGVTS</sequence>
<gene>
    <name evidence="2" type="ORF">AXF13_06135</name>
</gene>
<dbReference type="KEGG" id="dfi:AXF13_06135"/>
<protein>
    <submittedName>
        <fullName evidence="2">Uncharacterized protein</fullName>
    </submittedName>
</protein>
<evidence type="ECO:0000256" key="1">
    <source>
        <dbReference type="SAM" id="MobiDB-lite"/>
    </source>
</evidence>
<name>A0A0X8JJ20_9BACT</name>